<dbReference type="AlphaFoldDB" id="A0A9X1NJJ9"/>
<dbReference type="InterPro" id="IPR036509">
    <property type="entry name" value="Met_Sox_Rdtase_MsrA_sf"/>
</dbReference>
<proteinExistence type="inferred from homology"/>
<evidence type="ECO:0000259" key="7">
    <source>
        <dbReference type="Pfam" id="PF01625"/>
    </source>
</evidence>
<dbReference type="InterPro" id="IPR002569">
    <property type="entry name" value="Met_Sox_Rdtase_MsrA_dom"/>
</dbReference>
<feature type="active site" evidence="5">
    <location>
        <position position="55"/>
    </location>
</feature>
<dbReference type="GO" id="GO:0008113">
    <property type="term" value="F:peptide-methionine (S)-S-oxide reductase activity"/>
    <property type="evidence" value="ECO:0007669"/>
    <property type="project" value="UniProtKB-UniRule"/>
</dbReference>
<dbReference type="Gene3D" id="3.30.1060.10">
    <property type="entry name" value="Peptide methionine sulphoxide reductase MsrA"/>
    <property type="match status" value="1"/>
</dbReference>
<protein>
    <recommendedName>
        <fullName evidence="5">Peptide methionine sulfoxide reductase MsrA</fullName>
        <shortName evidence="5">Protein-methionine-S-oxide reductase</shortName>
        <ecNumber evidence="5">1.8.4.11</ecNumber>
    </recommendedName>
    <alternativeName>
        <fullName evidence="5">Peptide-methionine (S)-S-oxide reductase</fullName>
        <shortName evidence="5">Peptide Met(O) reductase</shortName>
    </alternativeName>
</protein>
<sequence length="228" mass="25078">MFGSRLKSTMVERDKALPGRDSRPFTVPARHAVLDTPLEGPWPEGTQVVYLAMGCFWGAEKTFWQTPGVVTTAVGYQGGYTPNPTYEETCSSLTGHTEAVLVAYDPAKLSLDELLRTFWESHDPTQGYRQGNDLGTQYRSAFYWTTDEQRDAYLASKTAYQAALDKAGFGAITTESRPAEDAGTFWYAEDYHQQYLKKNPAGYCPDHGTGVACPIGVGVLYGTGVKAE</sequence>
<dbReference type="NCBIfam" id="TIGR00401">
    <property type="entry name" value="msrA"/>
    <property type="match status" value="1"/>
</dbReference>
<accession>A0A9X1NJJ9</accession>
<name>A0A9X1NJJ9_9ACTN</name>
<comment type="catalytic activity">
    <reaction evidence="3 5">
        <text>L-methionyl-[protein] + [thioredoxin]-disulfide + H2O = L-methionyl-(S)-S-oxide-[protein] + [thioredoxin]-dithiol</text>
        <dbReference type="Rhea" id="RHEA:14217"/>
        <dbReference type="Rhea" id="RHEA-COMP:10698"/>
        <dbReference type="Rhea" id="RHEA-COMP:10700"/>
        <dbReference type="Rhea" id="RHEA-COMP:12313"/>
        <dbReference type="Rhea" id="RHEA-COMP:12315"/>
        <dbReference type="ChEBI" id="CHEBI:15377"/>
        <dbReference type="ChEBI" id="CHEBI:16044"/>
        <dbReference type="ChEBI" id="CHEBI:29950"/>
        <dbReference type="ChEBI" id="CHEBI:44120"/>
        <dbReference type="ChEBI" id="CHEBI:50058"/>
        <dbReference type="EC" id="1.8.4.11"/>
    </reaction>
</comment>
<dbReference type="Pfam" id="PF01625">
    <property type="entry name" value="PMSR"/>
    <property type="match status" value="1"/>
</dbReference>
<feature type="region of interest" description="Disordered" evidence="6">
    <location>
        <begin position="1"/>
        <end position="22"/>
    </location>
</feature>
<keyword evidence="9" id="KW-1185">Reference proteome</keyword>
<feature type="compositionally biased region" description="Basic and acidic residues" evidence="6">
    <location>
        <begin position="10"/>
        <end position="22"/>
    </location>
</feature>
<dbReference type="HAMAP" id="MF_01401">
    <property type="entry name" value="MsrA"/>
    <property type="match status" value="1"/>
</dbReference>
<dbReference type="EMBL" id="JAJOMB010000021">
    <property type="protein sequence ID" value="MCD5315300.1"/>
    <property type="molecule type" value="Genomic_DNA"/>
</dbReference>
<dbReference type="GO" id="GO:0034599">
    <property type="term" value="P:cellular response to oxidative stress"/>
    <property type="evidence" value="ECO:0007669"/>
    <property type="project" value="TreeGrafter"/>
</dbReference>
<feature type="domain" description="Peptide methionine sulphoxide reductase MsrA" evidence="7">
    <location>
        <begin position="49"/>
        <end position="204"/>
    </location>
</feature>
<evidence type="ECO:0000256" key="5">
    <source>
        <dbReference type="HAMAP-Rule" id="MF_01401"/>
    </source>
</evidence>
<dbReference type="GO" id="GO:0005737">
    <property type="term" value="C:cytoplasm"/>
    <property type="evidence" value="ECO:0007669"/>
    <property type="project" value="TreeGrafter"/>
</dbReference>
<reference evidence="8" key="1">
    <citation type="submission" date="2021-11" db="EMBL/GenBank/DDBJ databases">
        <title>Streptomyces corallinus and Kineosporia corallina sp. nov., two new coral-derived marine actinobacteria.</title>
        <authorList>
            <person name="Buangrab K."/>
            <person name="Sutthacheep M."/>
            <person name="Yeemin T."/>
            <person name="Harunari E."/>
            <person name="Igarashi Y."/>
            <person name="Sripreechasak P."/>
            <person name="Kanchanasin P."/>
            <person name="Tanasupawat S."/>
            <person name="Phongsopitanun W."/>
        </authorList>
    </citation>
    <scope>NUCLEOTIDE SEQUENCE</scope>
    <source>
        <strain evidence="8">JCM 31032</strain>
    </source>
</reference>
<gene>
    <name evidence="5 8" type="primary">msrA</name>
    <name evidence="8" type="ORF">LR394_30800</name>
</gene>
<evidence type="ECO:0000313" key="8">
    <source>
        <dbReference type="EMBL" id="MCD5315300.1"/>
    </source>
</evidence>
<evidence type="ECO:0000313" key="9">
    <source>
        <dbReference type="Proteomes" id="UP001138997"/>
    </source>
</evidence>
<evidence type="ECO:0000256" key="1">
    <source>
        <dbReference type="ARBA" id="ARBA00005591"/>
    </source>
</evidence>
<comment type="catalytic activity">
    <reaction evidence="4 5">
        <text>[thioredoxin]-disulfide + L-methionine + H2O = L-methionine (S)-S-oxide + [thioredoxin]-dithiol</text>
        <dbReference type="Rhea" id="RHEA:19993"/>
        <dbReference type="Rhea" id="RHEA-COMP:10698"/>
        <dbReference type="Rhea" id="RHEA-COMP:10700"/>
        <dbReference type="ChEBI" id="CHEBI:15377"/>
        <dbReference type="ChEBI" id="CHEBI:29950"/>
        <dbReference type="ChEBI" id="CHEBI:50058"/>
        <dbReference type="ChEBI" id="CHEBI:57844"/>
        <dbReference type="ChEBI" id="CHEBI:58772"/>
        <dbReference type="EC" id="1.8.4.11"/>
    </reaction>
</comment>
<evidence type="ECO:0000256" key="6">
    <source>
        <dbReference type="SAM" id="MobiDB-lite"/>
    </source>
</evidence>
<organism evidence="8 9">
    <name type="scientific">Kineosporia babensis</name>
    <dbReference type="NCBI Taxonomy" id="499548"/>
    <lineage>
        <taxon>Bacteria</taxon>
        <taxon>Bacillati</taxon>
        <taxon>Actinomycetota</taxon>
        <taxon>Actinomycetes</taxon>
        <taxon>Kineosporiales</taxon>
        <taxon>Kineosporiaceae</taxon>
        <taxon>Kineosporia</taxon>
    </lineage>
</organism>
<dbReference type="PANTHER" id="PTHR42799:SF2">
    <property type="entry name" value="MITOCHONDRIAL PEPTIDE METHIONINE SULFOXIDE REDUCTASE"/>
    <property type="match status" value="1"/>
</dbReference>
<dbReference type="Proteomes" id="UP001138997">
    <property type="component" value="Unassembled WGS sequence"/>
</dbReference>
<evidence type="ECO:0000256" key="4">
    <source>
        <dbReference type="ARBA" id="ARBA00048782"/>
    </source>
</evidence>
<dbReference type="InterPro" id="IPR050162">
    <property type="entry name" value="MsrA_MetSO_reductase"/>
</dbReference>
<comment type="caution">
    <text evidence="8">The sequence shown here is derived from an EMBL/GenBank/DDBJ whole genome shotgun (WGS) entry which is preliminary data.</text>
</comment>
<comment type="function">
    <text evidence="5">Has an important function as a repair enzyme for proteins that have been inactivated by oxidation. Catalyzes the reversible oxidation-reduction of methionine sulfoxide in proteins to methionine.</text>
</comment>
<evidence type="ECO:0000256" key="2">
    <source>
        <dbReference type="ARBA" id="ARBA00023002"/>
    </source>
</evidence>
<evidence type="ECO:0000256" key="3">
    <source>
        <dbReference type="ARBA" id="ARBA00047806"/>
    </source>
</evidence>
<dbReference type="EC" id="1.8.4.11" evidence="5"/>
<dbReference type="SUPFAM" id="SSF55068">
    <property type="entry name" value="Peptide methionine sulfoxide reductase"/>
    <property type="match status" value="1"/>
</dbReference>
<comment type="similarity">
    <text evidence="1 5">Belongs to the MsrA Met sulfoxide reductase family.</text>
</comment>
<dbReference type="PANTHER" id="PTHR42799">
    <property type="entry name" value="MITOCHONDRIAL PEPTIDE METHIONINE SULFOXIDE REDUCTASE"/>
    <property type="match status" value="1"/>
</dbReference>
<keyword evidence="2 5" id="KW-0560">Oxidoreductase</keyword>
<dbReference type="FunFam" id="3.30.1060.10:FF:000001">
    <property type="entry name" value="Peptide methionine sulfoxide reductase MsrA"/>
    <property type="match status" value="1"/>
</dbReference>